<feature type="modified residue" description="N6-(pyridoxal phosphate)lysine" evidence="4 5">
    <location>
        <position position="41"/>
    </location>
</feature>
<evidence type="ECO:0000259" key="6">
    <source>
        <dbReference type="SMART" id="SM01005"/>
    </source>
</evidence>
<comment type="cofactor">
    <cofactor evidence="1 4 5">
        <name>pyridoxal 5'-phosphate</name>
        <dbReference type="ChEBI" id="CHEBI:597326"/>
    </cofactor>
</comment>
<dbReference type="PANTHER" id="PTHR30511">
    <property type="entry name" value="ALANINE RACEMASE"/>
    <property type="match status" value="1"/>
</dbReference>
<feature type="active site" description="Proton acceptor; specific for L-alanine" evidence="4">
    <location>
        <position position="268"/>
    </location>
</feature>
<evidence type="ECO:0000313" key="7">
    <source>
        <dbReference type="EMBL" id="APC49255.1"/>
    </source>
</evidence>
<keyword evidence="10" id="KW-1185">Reference proteome</keyword>
<dbReference type="InterPro" id="IPR001608">
    <property type="entry name" value="Ala_racemase_N"/>
</dbReference>
<dbReference type="GeneID" id="71515538"/>
<evidence type="ECO:0000313" key="8">
    <source>
        <dbReference type="EMBL" id="MBD1222189.1"/>
    </source>
</evidence>
<evidence type="ECO:0000256" key="3">
    <source>
        <dbReference type="ARBA" id="ARBA00023235"/>
    </source>
</evidence>
<dbReference type="Proteomes" id="UP000621631">
    <property type="component" value="Unassembled WGS sequence"/>
</dbReference>
<dbReference type="GO" id="GO:0030632">
    <property type="term" value="P:D-alanine biosynthetic process"/>
    <property type="evidence" value="ECO:0007669"/>
    <property type="project" value="UniProtKB-UniRule"/>
</dbReference>
<sequence>MQHTLVYHHPTIAEISMAAFSENICKLKEHAPRASMLAVIKTNAYGHGVVPMGEAAVASGAERLGVTTVEEGVMLREHGLLVPIHILSSIVPEQAEVAITYDLTISVSSVTLAKRLSDEAIHQAKIAIVHLKVDTGLHRFGVEPKQITSFCKTTYHLPNLEWEGIYTHFSRADDGDWEQTEKEFALFQQTVIQLQQSGYHFPLQHAGGSSITLERKDMHLDMVRPGVALFGYTPDIRQEKKLSLKPVMTLKSRLLQVREIPPGTPVGYSGSYVSSSVEKIAVVPIGHGDGYKRALSNKGEMLVRGKRAKIIGTISLDQTLINVTDISDVKEGDEVVLLGEQGKERIGAREIAKWAGSNIDEILASLTERIPRKYIEN</sequence>
<dbReference type="PANTHER" id="PTHR30511:SF0">
    <property type="entry name" value="ALANINE RACEMASE, CATABOLIC-RELATED"/>
    <property type="match status" value="1"/>
</dbReference>
<comment type="catalytic activity">
    <reaction evidence="4">
        <text>L-alanine = D-alanine</text>
        <dbReference type="Rhea" id="RHEA:20249"/>
        <dbReference type="ChEBI" id="CHEBI:57416"/>
        <dbReference type="ChEBI" id="CHEBI:57972"/>
        <dbReference type="EC" id="5.1.1.1"/>
    </reaction>
</comment>
<feature type="binding site" evidence="4">
    <location>
        <position position="139"/>
    </location>
    <ligand>
        <name>substrate</name>
    </ligand>
</feature>
<dbReference type="InterPro" id="IPR029066">
    <property type="entry name" value="PLP-binding_barrel"/>
</dbReference>
<dbReference type="EC" id="5.1.1.1" evidence="4"/>
<dbReference type="Pfam" id="PF01168">
    <property type="entry name" value="Ala_racemase_N"/>
    <property type="match status" value="1"/>
</dbReference>
<proteinExistence type="inferred from homology"/>
<dbReference type="GO" id="GO:0005829">
    <property type="term" value="C:cytosol"/>
    <property type="evidence" value="ECO:0007669"/>
    <property type="project" value="TreeGrafter"/>
</dbReference>
<dbReference type="GO" id="GO:0030170">
    <property type="term" value="F:pyridoxal phosphate binding"/>
    <property type="evidence" value="ECO:0007669"/>
    <property type="project" value="UniProtKB-UniRule"/>
</dbReference>
<reference evidence="7 9" key="1">
    <citation type="submission" date="2016-11" db="EMBL/GenBank/DDBJ databases">
        <title>Complete genome sequencing of Virgibacillus halodenitrificans PDB-F2.</title>
        <authorList>
            <person name="Sun Z."/>
            <person name="Zhou Y."/>
            <person name="Li H."/>
        </authorList>
    </citation>
    <scope>NUCLEOTIDE SEQUENCE [LARGE SCALE GENOMIC DNA]</scope>
    <source>
        <strain evidence="7 9">PDB-F2</strain>
    </source>
</reference>
<dbReference type="Proteomes" id="UP000182945">
    <property type="component" value="Chromosome"/>
</dbReference>
<dbReference type="EMBL" id="CP017962">
    <property type="protein sequence ID" value="APC49255.1"/>
    <property type="molecule type" value="Genomic_DNA"/>
</dbReference>
<feature type="domain" description="Alanine racemase C-terminal" evidence="6">
    <location>
        <begin position="247"/>
        <end position="375"/>
    </location>
</feature>
<dbReference type="SUPFAM" id="SSF50621">
    <property type="entry name" value="Alanine racemase C-terminal domain-like"/>
    <property type="match status" value="1"/>
</dbReference>
<comment type="caution">
    <text evidence="4">Lacks conserved residue(s) required for the propagation of feature annotation.</text>
</comment>
<keyword evidence="3 4" id="KW-0413">Isomerase</keyword>
<dbReference type="FunFam" id="3.20.20.10:FF:000002">
    <property type="entry name" value="Alanine racemase"/>
    <property type="match status" value="1"/>
</dbReference>
<evidence type="ECO:0000256" key="5">
    <source>
        <dbReference type="PIRSR" id="PIRSR600821-50"/>
    </source>
</evidence>
<accession>A0AAC9NLP2</accession>
<dbReference type="HAMAP" id="MF_01201">
    <property type="entry name" value="Ala_racemase"/>
    <property type="match status" value="1"/>
</dbReference>
<dbReference type="Gene3D" id="2.40.37.10">
    <property type="entry name" value="Lyase, Ornithine Decarboxylase, Chain A, domain 1"/>
    <property type="match status" value="1"/>
</dbReference>
<dbReference type="CDD" id="cd00430">
    <property type="entry name" value="PLPDE_III_AR"/>
    <property type="match status" value="1"/>
</dbReference>
<evidence type="ECO:0000256" key="1">
    <source>
        <dbReference type="ARBA" id="ARBA00001933"/>
    </source>
</evidence>
<feature type="active site" description="Proton acceptor; specific for D-alanine" evidence="4">
    <location>
        <position position="41"/>
    </location>
</feature>
<dbReference type="RefSeq" id="WP_071649368.1">
    <property type="nucleotide sequence ID" value="NZ_CP017962.1"/>
</dbReference>
<dbReference type="Gene3D" id="3.20.20.10">
    <property type="entry name" value="Alanine racemase"/>
    <property type="match status" value="1"/>
</dbReference>
<dbReference type="KEGG" id="vhl:BME96_14085"/>
<comment type="similarity">
    <text evidence="4">Belongs to the alanine racemase family.</text>
</comment>
<name>A0AAC9NLP2_VIRHA</name>
<dbReference type="InterPro" id="IPR000821">
    <property type="entry name" value="Ala_racemase"/>
</dbReference>
<dbReference type="EMBL" id="JACWEZ010000003">
    <property type="protein sequence ID" value="MBD1222189.1"/>
    <property type="molecule type" value="Genomic_DNA"/>
</dbReference>
<reference evidence="8 10" key="2">
    <citation type="submission" date="2020-09" db="EMBL/GenBank/DDBJ databases">
        <title>Draft Genome Sequences of Oil-Oxidizing Bacteria Halomonas titanicae, Marinobacter lutaoensis, and Virgibacillus halodenitrificans Isolated from Highly Saline Environments.</title>
        <authorList>
            <person name="Grouzdev D.S."/>
            <person name="Sokolova D.S."/>
            <person name="Semenova E.M."/>
            <person name="Borzenkov I.A."/>
            <person name="Bidzhieva S.K."/>
            <person name="Poltaraus A.B."/>
            <person name="Nazina T.N."/>
        </authorList>
    </citation>
    <scope>NUCLEOTIDE SEQUENCE [LARGE SCALE GENOMIC DNA]</scope>
    <source>
        <strain evidence="8 10">VKM B-3472D</strain>
    </source>
</reference>
<protein>
    <recommendedName>
        <fullName evidence="4">Alanine racemase</fullName>
        <ecNumber evidence="4">5.1.1.1</ecNumber>
    </recommendedName>
</protein>
<dbReference type="PRINTS" id="PR00992">
    <property type="entry name" value="ALARACEMASE"/>
</dbReference>
<organism evidence="7 9">
    <name type="scientific">Virgibacillus halodenitrificans</name>
    <name type="common">Bacillus halodenitrificans</name>
    <dbReference type="NCBI Taxonomy" id="1482"/>
    <lineage>
        <taxon>Bacteria</taxon>
        <taxon>Bacillati</taxon>
        <taxon>Bacillota</taxon>
        <taxon>Bacilli</taxon>
        <taxon>Bacillales</taxon>
        <taxon>Bacillaceae</taxon>
        <taxon>Virgibacillus</taxon>
    </lineage>
</organism>
<comment type="function">
    <text evidence="4">Catalyzes the interconversion of L-alanine and D-alanine. May also act on other amino acids.</text>
</comment>
<dbReference type="Pfam" id="PF00842">
    <property type="entry name" value="Ala_racemase_C"/>
    <property type="match status" value="1"/>
</dbReference>
<dbReference type="GO" id="GO:0008784">
    <property type="term" value="F:alanine racemase activity"/>
    <property type="evidence" value="ECO:0007669"/>
    <property type="project" value="UniProtKB-UniRule"/>
</dbReference>
<dbReference type="SMART" id="SM01005">
    <property type="entry name" value="Ala_racemase_C"/>
    <property type="match status" value="1"/>
</dbReference>
<dbReference type="InterPro" id="IPR011079">
    <property type="entry name" value="Ala_racemase_C"/>
</dbReference>
<dbReference type="AlphaFoldDB" id="A0AAC9NLP2"/>
<evidence type="ECO:0000256" key="2">
    <source>
        <dbReference type="ARBA" id="ARBA00022898"/>
    </source>
</evidence>
<gene>
    <name evidence="8" type="primary">alr</name>
    <name evidence="7" type="ORF">BME96_14085</name>
    <name evidence="8" type="ORF">IC602_06175</name>
</gene>
<dbReference type="SUPFAM" id="SSF51419">
    <property type="entry name" value="PLP-binding barrel"/>
    <property type="match status" value="1"/>
</dbReference>
<dbReference type="NCBIfam" id="TIGR00492">
    <property type="entry name" value="alr"/>
    <property type="match status" value="1"/>
</dbReference>
<dbReference type="InterPro" id="IPR009006">
    <property type="entry name" value="Ala_racemase/Decarboxylase_C"/>
</dbReference>
<evidence type="ECO:0000256" key="4">
    <source>
        <dbReference type="HAMAP-Rule" id="MF_01201"/>
    </source>
</evidence>
<evidence type="ECO:0000313" key="10">
    <source>
        <dbReference type="Proteomes" id="UP000621631"/>
    </source>
</evidence>
<evidence type="ECO:0000313" key="9">
    <source>
        <dbReference type="Proteomes" id="UP000182945"/>
    </source>
</evidence>
<keyword evidence="2 4" id="KW-0663">Pyridoxal phosphate</keyword>
<comment type="pathway">
    <text evidence="4">Amino-acid biosynthesis; D-alanine biosynthesis; D-alanine from L-alanine: step 1/1.</text>
</comment>